<feature type="chain" id="PRO_5016681949" description="Fibronectin type-III domain-containing protein" evidence="2">
    <location>
        <begin position="29"/>
        <end position="578"/>
    </location>
</feature>
<protein>
    <recommendedName>
        <fullName evidence="3">Fibronectin type-III domain-containing protein</fullName>
    </recommendedName>
</protein>
<evidence type="ECO:0000256" key="1">
    <source>
        <dbReference type="SAM" id="MobiDB-lite"/>
    </source>
</evidence>
<dbReference type="InterPro" id="IPR013783">
    <property type="entry name" value="Ig-like_fold"/>
</dbReference>
<reference evidence="4 5" key="1">
    <citation type="submission" date="2016-10" db="EMBL/GenBank/DDBJ databases">
        <authorList>
            <person name="Cai Z."/>
        </authorList>
    </citation>
    <scope>NUCLEOTIDE SEQUENCE [LARGE SCALE GENOMIC DNA]</scope>
</reference>
<dbReference type="AlphaFoldDB" id="A0A383VEH1"/>
<dbReference type="CDD" id="cd00063">
    <property type="entry name" value="FN3"/>
    <property type="match status" value="1"/>
</dbReference>
<name>A0A383VEH1_TETOB</name>
<organism evidence="4 5">
    <name type="scientific">Tetradesmus obliquus</name>
    <name type="common">Green alga</name>
    <name type="synonym">Acutodesmus obliquus</name>
    <dbReference type="NCBI Taxonomy" id="3088"/>
    <lineage>
        <taxon>Eukaryota</taxon>
        <taxon>Viridiplantae</taxon>
        <taxon>Chlorophyta</taxon>
        <taxon>core chlorophytes</taxon>
        <taxon>Chlorophyceae</taxon>
        <taxon>CS clade</taxon>
        <taxon>Sphaeropleales</taxon>
        <taxon>Scenedesmaceae</taxon>
        <taxon>Tetradesmus</taxon>
    </lineage>
</organism>
<feature type="signal peptide" evidence="2">
    <location>
        <begin position="1"/>
        <end position="28"/>
    </location>
</feature>
<dbReference type="SMART" id="SM00060">
    <property type="entry name" value="FN3"/>
    <property type="match status" value="2"/>
</dbReference>
<feature type="domain" description="Fibronectin type-III" evidence="3">
    <location>
        <begin position="377"/>
        <end position="463"/>
    </location>
</feature>
<evidence type="ECO:0000313" key="4">
    <source>
        <dbReference type="EMBL" id="SZX63330.1"/>
    </source>
</evidence>
<feature type="compositionally biased region" description="Low complexity" evidence="1">
    <location>
        <begin position="38"/>
        <end position="56"/>
    </location>
</feature>
<keyword evidence="2" id="KW-0732">Signal</keyword>
<accession>A0A383VEH1</accession>
<dbReference type="InterPro" id="IPR036116">
    <property type="entry name" value="FN3_sf"/>
</dbReference>
<feature type="domain" description="Fibronectin type-III" evidence="3">
    <location>
        <begin position="472"/>
        <end position="560"/>
    </location>
</feature>
<dbReference type="Gene3D" id="2.60.40.10">
    <property type="entry name" value="Immunoglobulins"/>
    <property type="match status" value="2"/>
</dbReference>
<dbReference type="InterPro" id="IPR003961">
    <property type="entry name" value="FN3_dom"/>
</dbReference>
<dbReference type="Proteomes" id="UP000256970">
    <property type="component" value="Unassembled WGS sequence"/>
</dbReference>
<sequence>MHCTGHLKARHTVAAISCLLLLAAGAVAAEPQQDEQQPTPFKAAAAPPHAAAATGATAEPQIMLAGSLPFNSTPPAEPQRLVFIHHSTGQNWLADDNGGLGIALRDNNYYVSDTNYGWGPDFGSENPIGDRTDIGNWYEWFAGNRKLQITDQLYAENGQYSEVYSRMEESMNPGGQNTIVMFKSCFPNSALRGPQSKVSPDISRNLLKGQDAYSEYHTVANAIGIYKEILKYFATRQDKLFVAITAPPLTDPEYAANARFFNQWLFSEWLATYPYKNVAVFDFYNVLTSNGGDPSVNDIGRTSGNHHRYWGGVIQHKVDGDDDGSNDVSEYPSDDAHPSQAGNLKATAEFLPLLNIFWNCWKGNGACPYAGGGGTPPAAPTGLVASSRGQSAVLLQWSSSAANIADSFVVARRAGAAAWVESYRTVAKAPGVLQRYVDSDAFGNPTTTSYSYSVKACNAAGCSAATVEAVVPTAPIGVSATALSGSRIRLSWSPPGPASSSYSGYRLFRGQGNCTSSINWVMLKAVGAARVLWVDTLDAGIVPGQQYAYKLQAFKTSGSPVASRGYSWHSNCAAATVA</sequence>
<evidence type="ECO:0000259" key="3">
    <source>
        <dbReference type="SMART" id="SM00060"/>
    </source>
</evidence>
<keyword evidence="5" id="KW-1185">Reference proteome</keyword>
<dbReference type="SUPFAM" id="SSF49265">
    <property type="entry name" value="Fibronectin type III"/>
    <property type="match status" value="1"/>
</dbReference>
<dbReference type="EMBL" id="FNXT01000305">
    <property type="protein sequence ID" value="SZX63330.1"/>
    <property type="molecule type" value="Genomic_DNA"/>
</dbReference>
<evidence type="ECO:0000313" key="5">
    <source>
        <dbReference type="Proteomes" id="UP000256970"/>
    </source>
</evidence>
<gene>
    <name evidence="4" type="ORF">BQ4739_LOCUS3888</name>
</gene>
<feature type="region of interest" description="Disordered" evidence="1">
    <location>
        <begin position="321"/>
        <end position="340"/>
    </location>
</feature>
<proteinExistence type="predicted"/>
<feature type="region of interest" description="Disordered" evidence="1">
    <location>
        <begin position="31"/>
        <end position="56"/>
    </location>
</feature>
<evidence type="ECO:0000256" key="2">
    <source>
        <dbReference type="SAM" id="SignalP"/>
    </source>
</evidence>